<dbReference type="SUPFAM" id="SSF48008">
    <property type="entry name" value="GntR ligand-binding domain-like"/>
    <property type="match status" value="1"/>
</dbReference>
<dbReference type="InterPro" id="IPR036390">
    <property type="entry name" value="WH_DNA-bd_sf"/>
</dbReference>
<dbReference type="SMART" id="SM00895">
    <property type="entry name" value="FCD"/>
    <property type="match status" value="1"/>
</dbReference>
<dbReference type="SUPFAM" id="SSF46785">
    <property type="entry name" value="Winged helix' DNA-binding domain"/>
    <property type="match status" value="1"/>
</dbReference>
<sequence>MTQNPVPDAPDSDPTRPTALARRLRREILTGVLPPGSPIKERDHAERLGVSRTPLREAVRVLAQEGLVTLRPLRSPVVADPGLAEVLDEIAVLRRLELFGGELACAHATADEIAHIARLAEAVARDHATGDRLDVFDLDMEMHRAIVAAGHNPALARTHGEYLARLWRIRFLSASTRTDAERVLHDHRGMIEALVARDAARMLAHIDSHFDGLTRNVATHFRTEGRERPGGMAEDGP</sequence>
<evidence type="ECO:0000256" key="1">
    <source>
        <dbReference type="ARBA" id="ARBA00023015"/>
    </source>
</evidence>
<dbReference type="PRINTS" id="PR00035">
    <property type="entry name" value="HTHGNTR"/>
</dbReference>
<dbReference type="RefSeq" id="WP_073065172.1">
    <property type="nucleotide sequence ID" value="NZ_FRCK01000004.1"/>
</dbReference>
<evidence type="ECO:0000256" key="2">
    <source>
        <dbReference type="ARBA" id="ARBA00023125"/>
    </source>
</evidence>
<dbReference type="PANTHER" id="PTHR43537:SF50">
    <property type="entry name" value="TRANSCRIPTIONAL REGULATORY PROTEIN"/>
    <property type="match status" value="1"/>
</dbReference>
<dbReference type="GO" id="GO:0003700">
    <property type="term" value="F:DNA-binding transcription factor activity"/>
    <property type="evidence" value="ECO:0007669"/>
    <property type="project" value="InterPro"/>
</dbReference>
<dbReference type="GO" id="GO:0003677">
    <property type="term" value="F:DNA binding"/>
    <property type="evidence" value="ECO:0007669"/>
    <property type="project" value="UniProtKB-KW"/>
</dbReference>
<dbReference type="EMBL" id="FRCK01000004">
    <property type="protein sequence ID" value="SHM15389.1"/>
    <property type="molecule type" value="Genomic_DNA"/>
</dbReference>
<evidence type="ECO:0000256" key="3">
    <source>
        <dbReference type="ARBA" id="ARBA00023163"/>
    </source>
</evidence>
<dbReference type="OrthoDB" id="7834120at2"/>
<feature type="domain" description="HTH gntR-type" evidence="4">
    <location>
        <begin position="14"/>
        <end position="81"/>
    </location>
</feature>
<dbReference type="Pfam" id="PF00392">
    <property type="entry name" value="GntR"/>
    <property type="match status" value="1"/>
</dbReference>
<accession>A0A1M7GHP5</accession>
<organism evidence="5 6">
    <name type="scientific">Paracoccus solventivorans</name>
    <dbReference type="NCBI Taxonomy" id="53463"/>
    <lineage>
        <taxon>Bacteria</taxon>
        <taxon>Pseudomonadati</taxon>
        <taxon>Pseudomonadota</taxon>
        <taxon>Alphaproteobacteria</taxon>
        <taxon>Rhodobacterales</taxon>
        <taxon>Paracoccaceae</taxon>
        <taxon>Paracoccus</taxon>
    </lineage>
</organism>
<dbReference type="Gene3D" id="1.10.10.10">
    <property type="entry name" value="Winged helix-like DNA-binding domain superfamily/Winged helix DNA-binding domain"/>
    <property type="match status" value="1"/>
</dbReference>
<dbReference type="CDD" id="cd07377">
    <property type="entry name" value="WHTH_GntR"/>
    <property type="match status" value="1"/>
</dbReference>
<keyword evidence="6" id="KW-1185">Reference proteome</keyword>
<protein>
    <submittedName>
        <fullName evidence="5">Transcriptional regulator, GntR family</fullName>
    </submittedName>
</protein>
<keyword evidence="2" id="KW-0238">DNA-binding</keyword>
<keyword evidence="1" id="KW-0805">Transcription regulation</keyword>
<dbReference type="Gene3D" id="1.20.120.530">
    <property type="entry name" value="GntR ligand-binding domain-like"/>
    <property type="match status" value="1"/>
</dbReference>
<dbReference type="InterPro" id="IPR008920">
    <property type="entry name" value="TF_FadR/GntR_C"/>
</dbReference>
<gene>
    <name evidence="5" type="ORF">SAMN05444389_104122</name>
</gene>
<dbReference type="STRING" id="53463.SAMN05444389_104122"/>
<proteinExistence type="predicted"/>
<dbReference type="Proteomes" id="UP000184444">
    <property type="component" value="Unassembled WGS sequence"/>
</dbReference>
<evidence type="ECO:0000313" key="6">
    <source>
        <dbReference type="Proteomes" id="UP000184444"/>
    </source>
</evidence>
<keyword evidence="3" id="KW-0804">Transcription</keyword>
<reference evidence="6" key="1">
    <citation type="submission" date="2016-11" db="EMBL/GenBank/DDBJ databases">
        <authorList>
            <person name="Varghese N."/>
            <person name="Submissions S."/>
        </authorList>
    </citation>
    <scope>NUCLEOTIDE SEQUENCE [LARGE SCALE GENOMIC DNA]</scope>
    <source>
        <strain evidence="6">DSM 6637</strain>
    </source>
</reference>
<dbReference type="InterPro" id="IPR000524">
    <property type="entry name" value="Tscrpt_reg_HTH_GntR"/>
</dbReference>
<dbReference type="PANTHER" id="PTHR43537">
    <property type="entry name" value="TRANSCRIPTIONAL REGULATOR, GNTR FAMILY"/>
    <property type="match status" value="1"/>
</dbReference>
<dbReference type="AlphaFoldDB" id="A0A1M7GHP5"/>
<dbReference type="PROSITE" id="PS50949">
    <property type="entry name" value="HTH_GNTR"/>
    <property type="match status" value="1"/>
</dbReference>
<dbReference type="InterPro" id="IPR036388">
    <property type="entry name" value="WH-like_DNA-bd_sf"/>
</dbReference>
<dbReference type="SMART" id="SM00345">
    <property type="entry name" value="HTH_GNTR"/>
    <property type="match status" value="1"/>
</dbReference>
<dbReference type="InterPro" id="IPR011711">
    <property type="entry name" value="GntR_C"/>
</dbReference>
<dbReference type="Pfam" id="PF07729">
    <property type="entry name" value="FCD"/>
    <property type="match status" value="1"/>
</dbReference>
<name>A0A1M7GHP5_9RHOB</name>
<evidence type="ECO:0000259" key="4">
    <source>
        <dbReference type="PROSITE" id="PS50949"/>
    </source>
</evidence>
<evidence type="ECO:0000313" key="5">
    <source>
        <dbReference type="EMBL" id="SHM15389.1"/>
    </source>
</evidence>